<keyword evidence="2" id="KW-1185">Reference proteome</keyword>
<reference evidence="1 2" key="1">
    <citation type="submission" date="2019-07" db="EMBL/GenBank/DDBJ databases">
        <title>De Novo Assembly of kiwifruit Actinidia rufa.</title>
        <authorList>
            <person name="Sugita-Konishi S."/>
            <person name="Sato K."/>
            <person name="Mori E."/>
            <person name="Abe Y."/>
            <person name="Kisaki G."/>
            <person name="Hamano K."/>
            <person name="Suezawa K."/>
            <person name="Otani M."/>
            <person name="Fukuda T."/>
            <person name="Manabe T."/>
            <person name="Gomi K."/>
            <person name="Tabuchi M."/>
            <person name="Akimitsu K."/>
            <person name="Kataoka I."/>
        </authorList>
    </citation>
    <scope>NUCLEOTIDE SEQUENCE [LARGE SCALE GENOMIC DNA]</scope>
    <source>
        <strain evidence="2">cv. Fuchu</strain>
    </source>
</reference>
<gene>
    <name evidence="1" type="ORF">Acr_09g0005480</name>
</gene>
<evidence type="ECO:0000313" key="1">
    <source>
        <dbReference type="EMBL" id="GFY94102.1"/>
    </source>
</evidence>
<comment type="caution">
    <text evidence="1">The sequence shown here is derived from an EMBL/GenBank/DDBJ whole genome shotgun (WGS) entry which is preliminary data.</text>
</comment>
<proteinExistence type="predicted"/>
<dbReference type="Proteomes" id="UP000585474">
    <property type="component" value="Unassembled WGS sequence"/>
</dbReference>
<dbReference type="OrthoDB" id="4062651at2759"/>
<name>A0A7J0F5W3_9ERIC</name>
<dbReference type="AlphaFoldDB" id="A0A7J0F5W3"/>
<sequence length="83" mass="8907">MRPSIRQVINVLNFEAPLPSIPSKKPVPIYFAPPIKTCRFSYTSSSGLTGSDNDKTRCSCNSCNSTVSTGSSKSLLHMVGARA</sequence>
<dbReference type="EMBL" id="BJWL01000009">
    <property type="protein sequence ID" value="GFY94102.1"/>
    <property type="molecule type" value="Genomic_DNA"/>
</dbReference>
<protein>
    <submittedName>
        <fullName evidence="1">Uncharacterized protein</fullName>
    </submittedName>
</protein>
<organism evidence="1 2">
    <name type="scientific">Actinidia rufa</name>
    <dbReference type="NCBI Taxonomy" id="165716"/>
    <lineage>
        <taxon>Eukaryota</taxon>
        <taxon>Viridiplantae</taxon>
        <taxon>Streptophyta</taxon>
        <taxon>Embryophyta</taxon>
        <taxon>Tracheophyta</taxon>
        <taxon>Spermatophyta</taxon>
        <taxon>Magnoliopsida</taxon>
        <taxon>eudicotyledons</taxon>
        <taxon>Gunneridae</taxon>
        <taxon>Pentapetalae</taxon>
        <taxon>asterids</taxon>
        <taxon>Ericales</taxon>
        <taxon>Actinidiaceae</taxon>
        <taxon>Actinidia</taxon>
    </lineage>
</organism>
<evidence type="ECO:0000313" key="2">
    <source>
        <dbReference type="Proteomes" id="UP000585474"/>
    </source>
</evidence>
<accession>A0A7J0F5W3</accession>